<dbReference type="InterPro" id="IPR036416">
    <property type="entry name" value="Pept_tRNA_hydro_sf"/>
</dbReference>
<dbReference type="Proteomes" id="UP000462362">
    <property type="component" value="Unassembled WGS sequence"/>
</dbReference>
<keyword evidence="4 7" id="KW-0694">RNA-binding</keyword>
<comment type="subcellular location">
    <subcellularLocation>
        <location evidence="7">Cytoplasm</location>
    </subcellularLocation>
</comment>
<gene>
    <name evidence="7" type="primary">pth</name>
    <name evidence="10" type="ORF">GMD42_02425</name>
</gene>
<dbReference type="GO" id="GO:0004045">
    <property type="term" value="F:peptidyl-tRNA hydrolase activity"/>
    <property type="evidence" value="ECO:0007669"/>
    <property type="project" value="UniProtKB-UniRule"/>
</dbReference>
<dbReference type="PANTHER" id="PTHR17224">
    <property type="entry name" value="PEPTIDYL-TRNA HYDROLASE"/>
    <property type="match status" value="1"/>
</dbReference>
<comment type="similarity">
    <text evidence="5 7 9">Belongs to the PTH family.</text>
</comment>
<dbReference type="GeneID" id="43347918"/>
<protein>
    <recommendedName>
        <fullName evidence="6 7">Peptidyl-tRNA hydrolase</fullName>
        <shortName evidence="7">Pth</shortName>
        <ecNumber evidence="1 7">3.1.1.29</ecNumber>
    </recommendedName>
</protein>
<evidence type="ECO:0000313" key="10">
    <source>
        <dbReference type="EMBL" id="MTU42494.1"/>
    </source>
</evidence>
<dbReference type="PROSITE" id="PS01195">
    <property type="entry name" value="PEPT_TRNA_HYDROL_1"/>
    <property type="match status" value="1"/>
</dbReference>
<dbReference type="Gene3D" id="3.40.50.1470">
    <property type="entry name" value="Peptidyl-tRNA hydrolase"/>
    <property type="match status" value="1"/>
</dbReference>
<dbReference type="CDD" id="cd00462">
    <property type="entry name" value="PTH"/>
    <property type="match status" value="1"/>
</dbReference>
<evidence type="ECO:0000313" key="11">
    <source>
        <dbReference type="Proteomes" id="UP000462362"/>
    </source>
</evidence>
<feature type="binding site" evidence="7">
    <location>
        <position position="19"/>
    </location>
    <ligand>
        <name>tRNA</name>
        <dbReference type="ChEBI" id="CHEBI:17843"/>
    </ligand>
</feature>
<keyword evidence="7" id="KW-0963">Cytoplasm</keyword>
<keyword evidence="3 7" id="KW-0378">Hydrolase</keyword>
<dbReference type="SUPFAM" id="SSF53178">
    <property type="entry name" value="Peptidyl-tRNA hydrolase-like"/>
    <property type="match status" value="1"/>
</dbReference>
<dbReference type="GO" id="GO:0005737">
    <property type="term" value="C:cytoplasm"/>
    <property type="evidence" value="ECO:0007669"/>
    <property type="project" value="UniProtKB-SubCell"/>
</dbReference>
<reference evidence="10 11" key="1">
    <citation type="journal article" date="2019" name="Nat. Med.">
        <title>A library of human gut bacterial isolates paired with longitudinal multiomics data enables mechanistic microbiome research.</title>
        <authorList>
            <person name="Poyet M."/>
            <person name="Groussin M."/>
            <person name="Gibbons S.M."/>
            <person name="Avila-Pacheco J."/>
            <person name="Jiang X."/>
            <person name="Kearney S.M."/>
            <person name="Perrotta A.R."/>
            <person name="Berdy B."/>
            <person name="Zhao S."/>
            <person name="Lieberman T.D."/>
            <person name="Swanson P.K."/>
            <person name="Smith M."/>
            <person name="Roesemann S."/>
            <person name="Alexander J.E."/>
            <person name="Rich S.A."/>
            <person name="Livny J."/>
            <person name="Vlamakis H."/>
            <person name="Clish C."/>
            <person name="Bullock K."/>
            <person name="Deik A."/>
            <person name="Scott J."/>
            <person name="Pierce K.A."/>
            <person name="Xavier R.J."/>
            <person name="Alm E.J."/>
        </authorList>
    </citation>
    <scope>NUCLEOTIDE SEQUENCE [LARGE SCALE GENOMIC DNA]</scope>
    <source>
        <strain evidence="10 11">BIOML-A2</strain>
    </source>
</reference>
<dbReference type="InterPro" id="IPR018171">
    <property type="entry name" value="Pept_tRNA_hydro_CS"/>
</dbReference>
<organism evidence="10 11">
    <name type="scientific">Parasutterella excrementihominis</name>
    <dbReference type="NCBI Taxonomy" id="487175"/>
    <lineage>
        <taxon>Bacteria</taxon>
        <taxon>Pseudomonadati</taxon>
        <taxon>Pseudomonadota</taxon>
        <taxon>Betaproteobacteria</taxon>
        <taxon>Burkholderiales</taxon>
        <taxon>Sutterellaceae</taxon>
        <taxon>Parasutterella</taxon>
    </lineage>
</organism>
<dbReference type="PROSITE" id="PS01196">
    <property type="entry name" value="PEPT_TRNA_HYDROL_2"/>
    <property type="match status" value="1"/>
</dbReference>
<comment type="catalytic activity">
    <reaction evidence="7 8">
        <text>an N-acyl-L-alpha-aminoacyl-tRNA + H2O = an N-acyl-L-amino acid + a tRNA + H(+)</text>
        <dbReference type="Rhea" id="RHEA:54448"/>
        <dbReference type="Rhea" id="RHEA-COMP:10123"/>
        <dbReference type="Rhea" id="RHEA-COMP:13883"/>
        <dbReference type="ChEBI" id="CHEBI:15377"/>
        <dbReference type="ChEBI" id="CHEBI:15378"/>
        <dbReference type="ChEBI" id="CHEBI:59874"/>
        <dbReference type="ChEBI" id="CHEBI:78442"/>
        <dbReference type="ChEBI" id="CHEBI:138191"/>
        <dbReference type="EC" id="3.1.1.29"/>
    </reaction>
</comment>
<name>A0A6I3RY30_9BURK</name>
<dbReference type="EC" id="3.1.1.29" evidence="1 7"/>
<dbReference type="FunFam" id="3.40.50.1470:FF:000001">
    <property type="entry name" value="Peptidyl-tRNA hydrolase"/>
    <property type="match status" value="1"/>
</dbReference>
<comment type="function">
    <text evidence="7">Catalyzes the release of premature peptidyl moieties from peptidyl-tRNA molecules trapped in stalled 50S ribosomal subunits, and thus maintains levels of free tRNAs and 50S ribosomes.</text>
</comment>
<dbReference type="AlphaFoldDB" id="A0A6I3RY30"/>
<keyword evidence="2 7" id="KW-0820">tRNA-binding</keyword>
<dbReference type="PANTHER" id="PTHR17224:SF1">
    <property type="entry name" value="PEPTIDYL-TRNA HYDROLASE"/>
    <property type="match status" value="1"/>
</dbReference>
<evidence type="ECO:0000256" key="6">
    <source>
        <dbReference type="ARBA" id="ARBA00050038"/>
    </source>
</evidence>
<evidence type="ECO:0000256" key="5">
    <source>
        <dbReference type="ARBA" id="ARBA00038063"/>
    </source>
</evidence>
<comment type="caution">
    <text evidence="7">Lacks conserved residue(s) required for the propagation of feature annotation.</text>
</comment>
<evidence type="ECO:0000256" key="1">
    <source>
        <dbReference type="ARBA" id="ARBA00013260"/>
    </source>
</evidence>
<evidence type="ECO:0000256" key="7">
    <source>
        <dbReference type="HAMAP-Rule" id="MF_00083"/>
    </source>
</evidence>
<feature type="active site" description="Proton acceptor" evidence="7">
    <location>
        <position position="24"/>
    </location>
</feature>
<accession>A0A6I3RY30</accession>
<comment type="caution">
    <text evidence="10">The sequence shown here is derived from an EMBL/GenBank/DDBJ whole genome shotgun (WGS) entry which is preliminary data.</text>
</comment>
<evidence type="ECO:0000256" key="4">
    <source>
        <dbReference type="ARBA" id="ARBA00022884"/>
    </source>
</evidence>
<comment type="function">
    <text evidence="7">Hydrolyzes ribosome-free peptidyl-tRNAs (with 1 or more amino acids incorporated), which drop off the ribosome during protein synthesis, or as a result of ribosome stalling.</text>
</comment>
<feature type="binding site" evidence="7">
    <location>
        <position position="118"/>
    </location>
    <ligand>
        <name>tRNA</name>
        <dbReference type="ChEBI" id="CHEBI:17843"/>
    </ligand>
</feature>
<proteinExistence type="inferred from homology"/>
<comment type="subunit">
    <text evidence="7">Monomer.</text>
</comment>
<evidence type="ECO:0000256" key="8">
    <source>
        <dbReference type="RuleBase" id="RU000673"/>
    </source>
</evidence>
<feature type="binding site" evidence="7">
    <location>
        <position position="72"/>
    </location>
    <ligand>
        <name>tRNA</name>
        <dbReference type="ChEBI" id="CHEBI:17843"/>
    </ligand>
</feature>
<dbReference type="RefSeq" id="WP_008810321.1">
    <property type="nucleotide sequence ID" value="NZ_CAJUON010000002.1"/>
</dbReference>
<dbReference type="GO" id="GO:0006515">
    <property type="term" value="P:protein quality control for misfolded or incompletely synthesized proteins"/>
    <property type="evidence" value="ECO:0007669"/>
    <property type="project" value="UniProtKB-UniRule"/>
</dbReference>
<dbReference type="GO" id="GO:0072344">
    <property type="term" value="P:rescue of stalled ribosome"/>
    <property type="evidence" value="ECO:0007669"/>
    <property type="project" value="UniProtKB-UniRule"/>
</dbReference>
<dbReference type="InterPro" id="IPR001328">
    <property type="entry name" value="Pept_tRNA_hydro"/>
</dbReference>
<sequence>MSNTSIRLIVGLGNIGDAYKGTRHNAGFHFVDEVANEYGARFQADRKFFGDVAKARIGGVEVILLKPSTLMNLSGKAVAAVSAFYKITPSEILVAHDELDLLPGTARLKIGGGSAGHNGLKSIVSCLGSSDFVRLRIGIGHPRDRQLQIPVADYVLSRPPKEDQELISSAIKKALSCIDEIVEGDFSRAMSILNEKNDPRK</sequence>
<dbReference type="Pfam" id="PF01195">
    <property type="entry name" value="Pept_tRNA_hydro"/>
    <property type="match status" value="1"/>
</dbReference>
<dbReference type="EMBL" id="WNCL01000005">
    <property type="protein sequence ID" value="MTU42494.1"/>
    <property type="molecule type" value="Genomic_DNA"/>
</dbReference>
<feature type="site" description="Stabilizes the basic form of H active site to accept a proton" evidence="7">
    <location>
        <position position="97"/>
    </location>
</feature>
<evidence type="ECO:0000256" key="9">
    <source>
        <dbReference type="RuleBase" id="RU004320"/>
    </source>
</evidence>
<evidence type="ECO:0000256" key="2">
    <source>
        <dbReference type="ARBA" id="ARBA00022555"/>
    </source>
</evidence>
<feature type="site" description="Discriminates between blocked and unblocked aminoacyl-tRNA" evidence="7">
    <location>
        <position position="14"/>
    </location>
</feature>
<evidence type="ECO:0000256" key="3">
    <source>
        <dbReference type="ARBA" id="ARBA00022801"/>
    </source>
</evidence>
<dbReference type="HAMAP" id="MF_00083">
    <property type="entry name" value="Pept_tRNA_hydro_bact"/>
    <property type="match status" value="1"/>
</dbReference>
<dbReference type="NCBIfam" id="TIGR00447">
    <property type="entry name" value="pth"/>
    <property type="match status" value="1"/>
</dbReference>
<dbReference type="GO" id="GO:0000049">
    <property type="term" value="F:tRNA binding"/>
    <property type="evidence" value="ECO:0007669"/>
    <property type="project" value="UniProtKB-UniRule"/>
</dbReference>